<organism evidence="2 4">
    <name type="scientific">Paenibacillus odorifer</name>
    <dbReference type="NCBI Taxonomy" id="189426"/>
    <lineage>
        <taxon>Bacteria</taxon>
        <taxon>Bacillati</taxon>
        <taxon>Bacillota</taxon>
        <taxon>Bacilli</taxon>
        <taxon>Bacillales</taxon>
        <taxon>Paenibacillaceae</taxon>
        <taxon>Paenibacillus</taxon>
    </lineage>
</organism>
<evidence type="ECO:0000313" key="3">
    <source>
        <dbReference type="Proteomes" id="UP000187313"/>
    </source>
</evidence>
<keyword evidence="2" id="KW-0645">Protease</keyword>
<reference evidence="2 4" key="1">
    <citation type="submission" date="2016-11" db="EMBL/GenBank/DDBJ databases">
        <title>Paenibacillus species isolates.</title>
        <authorList>
            <person name="Beno S.M."/>
        </authorList>
    </citation>
    <scope>NUCLEOTIDE SEQUENCE [LARGE SCALE GENOMIC DNA]</scope>
    <source>
        <strain evidence="2 4">FSL H7-0443</strain>
        <strain evidence="1 3">FSL R5-0923</strain>
    </source>
</reference>
<name>A0A1R0ZDR1_9BACL</name>
<keyword evidence="2" id="KW-0378">Hydrolase</keyword>
<evidence type="ECO:0000313" key="1">
    <source>
        <dbReference type="EMBL" id="OMD47229.1"/>
    </source>
</evidence>
<sequence length="183" mass="19217">MSSKGGKVLAIREQGSSKRSKMDDVGLVSFFMEIAALHSAKKVTFLCIGTDRSTGDALGPLTGSKLLEYGFPHVIGTLPSPCDADNLVARVAEIPSEHIIIAVDACLGPPIALGYYFVSNEPLQPAQSVGVCLPAVGHYSLAAIVDINGPKPYRTLQTTPLHRVMVMAEQIAAAAAKGFGIGR</sequence>
<dbReference type="InterPro" id="IPR009665">
    <property type="entry name" value="YyaC"/>
</dbReference>
<keyword evidence="3" id="KW-1185">Reference proteome</keyword>
<dbReference type="NCBIfam" id="TIGR02841">
    <property type="entry name" value="spore_YyaC"/>
    <property type="match status" value="1"/>
</dbReference>
<dbReference type="EMBL" id="MPTD01000020">
    <property type="protein sequence ID" value="OMD47229.1"/>
    <property type="molecule type" value="Genomic_DNA"/>
</dbReference>
<proteinExistence type="predicted"/>
<dbReference type="EMBL" id="MPTW01000011">
    <property type="protein sequence ID" value="OME67751.1"/>
    <property type="molecule type" value="Genomic_DNA"/>
</dbReference>
<dbReference type="GO" id="GO:0008233">
    <property type="term" value="F:peptidase activity"/>
    <property type="evidence" value="ECO:0007669"/>
    <property type="project" value="UniProtKB-KW"/>
</dbReference>
<dbReference type="InterPro" id="IPR023430">
    <property type="entry name" value="Pept_HybD-like_dom_sf"/>
</dbReference>
<dbReference type="Proteomes" id="UP000187425">
    <property type="component" value="Unassembled WGS sequence"/>
</dbReference>
<dbReference type="Proteomes" id="UP000187313">
    <property type="component" value="Unassembled WGS sequence"/>
</dbReference>
<dbReference type="SUPFAM" id="SSF53163">
    <property type="entry name" value="HybD-like"/>
    <property type="match status" value="1"/>
</dbReference>
<dbReference type="GO" id="GO:0006508">
    <property type="term" value="P:proteolysis"/>
    <property type="evidence" value="ECO:0007669"/>
    <property type="project" value="UniProtKB-KW"/>
</dbReference>
<protein>
    <submittedName>
        <fullName evidence="2">Spore protease YyaC</fullName>
    </submittedName>
</protein>
<dbReference type="Pfam" id="PF06866">
    <property type="entry name" value="DUF1256"/>
    <property type="match status" value="1"/>
</dbReference>
<evidence type="ECO:0000313" key="4">
    <source>
        <dbReference type="Proteomes" id="UP000187425"/>
    </source>
</evidence>
<comment type="caution">
    <text evidence="2">The sequence shown here is derived from an EMBL/GenBank/DDBJ whole genome shotgun (WGS) entry which is preliminary data.</text>
</comment>
<gene>
    <name evidence="1" type="ORF">BSK51_25260</name>
    <name evidence="2" type="ORF">BSK65_18850</name>
</gene>
<accession>A0A1R0ZDR1</accession>
<evidence type="ECO:0000313" key="2">
    <source>
        <dbReference type="EMBL" id="OME67751.1"/>
    </source>
</evidence>
<dbReference type="AlphaFoldDB" id="A0A1R0ZDR1"/>